<dbReference type="Proteomes" id="UP000190092">
    <property type="component" value="Unassembled WGS sequence"/>
</dbReference>
<dbReference type="Gene3D" id="3.40.50.2300">
    <property type="match status" value="1"/>
</dbReference>
<dbReference type="PROSITE" id="PS50110">
    <property type="entry name" value="RESPONSE_REGULATORY"/>
    <property type="match status" value="1"/>
</dbReference>
<feature type="modified residue" description="4-aspartylphosphate" evidence="2">
    <location>
        <position position="50"/>
    </location>
</feature>
<dbReference type="STRING" id="225324.SAMN02745126_04909"/>
<dbReference type="SUPFAM" id="SSF52172">
    <property type="entry name" value="CheY-like"/>
    <property type="match status" value="1"/>
</dbReference>
<feature type="domain" description="Response regulatory" evidence="3">
    <location>
        <begin position="1"/>
        <end position="115"/>
    </location>
</feature>
<keyword evidence="1 2" id="KW-0597">Phosphoprotein</keyword>
<organism evidence="4 5">
    <name type="scientific">Enhydrobacter aerosaccus</name>
    <dbReference type="NCBI Taxonomy" id="225324"/>
    <lineage>
        <taxon>Bacteria</taxon>
        <taxon>Pseudomonadati</taxon>
        <taxon>Pseudomonadota</taxon>
        <taxon>Alphaproteobacteria</taxon>
        <taxon>Hyphomicrobiales</taxon>
        <taxon>Enhydrobacter</taxon>
    </lineage>
</organism>
<dbReference type="InterPro" id="IPR050595">
    <property type="entry name" value="Bact_response_regulator"/>
</dbReference>
<dbReference type="InterPro" id="IPR011006">
    <property type="entry name" value="CheY-like_superfamily"/>
</dbReference>
<dbReference type="AlphaFoldDB" id="A0A1T4SPY4"/>
<dbReference type="SMART" id="SM00448">
    <property type="entry name" value="REC"/>
    <property type="match status" value="1"/>
</dbReference>
<dbReference type="PANTHER" id="PTHR44591">
    <property type="entry name" value="STRESS RESPONSE REGULATOR PROTEIN 1"/>
    <property type="match status" value="1"/>
</dbReference>
<evidence type="ECO:0000313" key="5">
    <source>
        <dbReference type="Proteomes" id="UP000190092"/>
    </source>
</evidence>
<dbReference type="GO" id="GO:0000160">
    <property type="term" value="P:phosphorelay signal transduction system"/>
    <property type="evidence" value="ECO:0007669"/>
    <property type="project" value="InterPro"/>
</dbReference>
<accession>A0A1T4SPY4</accession>
<evidence type="ECO:0000256" key="2">
    <source>
        <dbReference type="PROSITE-ProRule" id="PRU00169"/>
    </source>
</evidence>
<reference evidence="5" key="1">
    <citation type="submission" date="2017-02" db="EMBL/GenBank/DDBJ databases">
        <authorList>
            <person name="Varghese N."/>
            <person name="Submissions S."/>
        </authorList>
    </citation>
    <scope>NUCLEOTIDE SEQUENCE [LARGE SCALE GENOMIC DNA]</scope>
    <source>
        <strain evidence="5">ATCC 27094</strain>
    </source>
</reference>
<evidence type="ECO:0000256" key="1">
    <source>
        <dbReference type="ARBA" id="ARBA00022553"/>
    </source>
</evidence>
<dbReference type="RefSeq" id="WP_085936665.1">
    <property type="nucleotide sequence ID" value="NZ_FUWJ01000009.1"/>
</dbReference>
<gene>
    <name evidence="4" type="ORF">SAMN02745126_04909</name>
</gene>
<dbReference type="PANTHER" id="PTHR44591:SF25">
    <property type="entry name" value="CHEMOTAXIS TWO-COMPONENT RESPONSE REGULATOR"/>
    <property type="match status" value="1"/>
</dbReference>
<evidence type="ECO:0000313" key="4">
    <source>
        <dbReference type="EMBL" id="SKA30216.1"/>
    </source>
</evidence>
<dbReference type="OrthoDB" id="9782655at2"/>
<dbReference type="EMBL" id="FUWJ01000009">
    <property type="protein sequence ID" value="SKA30216.1"/>
    <property type="molecule type" value="Genomic_DNA"/>
</dbReference>
<evidence type="ECO:0000259" key="3">
    <source>
        <dbReference type="PROSITE" id="PS50110"/>
    </source>
</evidence>
<dbReference type="InterPro" id="IPR001789">
    <property type="entry name" value="Sig_transdc_resp-reg_receiver"/>
</dbReference>
<keyword evidence="5" id="KW-1185">Reference proteome</keyword>
<dbReference type="Pfam" id="PF00072">
    <property type="entry name" value="Response_reg"/>
    <property type="match status" value="1"/>
</dbReference>
<sequence>MIFIVDDDSAIRESLRFLLSCEGLEAQSFASANALLDTGTIGAGDCVITDIHLPGMDGLALLRTIRARGLKIPVIVMTGWPNSLVRQRAHEMGATLFLEKPLKDAEILAAVKNCLSAD</sequence>
<name>A0A1T4SPY4_9HYPH</name>
<protein>
    <submittedName>
        <fullName evidence="4">Response regulator receiver domain-containing protein</fullName>
    </submittedName>
</protein>
<proteinExistence type="predicted"/>